<dbReference type="InterPro" id="IPR009057">
    <property type="entry name" value="Homeodomain-like_sf"/>
</dbReference>
<feature type="domain" description="HTH tetR-type" evidence="5">
    <location>
        <begin position="13"/>
        <end position="73"/>
    </location>
</feature>
<dbReference type="PROSITE" id="PS50977">
    <property type="entry name" value="HTH_TETR_2"/>
    <property type="match status" value="1"/>
</dbReference>
<dbReference type="Proteomes" id="UP000295611">
    <property type="component" value="Unassembled WGS sequence"/>
</dbReference>
<dbReference type="EMBL" id="SNZP01000009">
    <property type="protein sequence ID" value="TDR77846.1"/>
    <property type="molecule type" value="Genomic_DNA"/>
</dbReference>
<dbReference type="AlphaFoldDB" id="A0A4R7B2B1"/>
<dbReference type="Gene3D" id="1.10.357.10">
    <property type="entry name" value="Tetracycline Repressor, domain 2"/>
    <property type="match status" value="1"/>
</dbReference>
<keyword evidence="7" id="KW-1185">Reference proteome</keyword>
<protein>
    <submittedName>
        <fullName evidence="6">TetR family transcriptional regulator</fullName>
    </submittedName>
</protein>
<dbReference type="PRINTS" id="PR00455">
    <property type="entry name" value="HTHTETR"/>
</dbReference>
<dbReference type="PANTHER" id="PTHR30055">
    <property type="entry name" value="HTH-TYPE TRANSCRIPTIONAL REGULATOR RUTR"/>
    <property type="match status" value="1"/>
</dbReference>
<dbReference type="GO" id="GO:0003700">
    <property type="term" value="F:DNA-binding transcription factor activity"/>
    <property type="evidence" value="ECO:0007669"/>
    <property type="project" value="TreeGrafter"/>
</dbReference>
<evidence type="ECO:0000259" key="5">
    <source>
        <dbReference type="PROSITE" id="PS50977"/>
    </source>
</evidence>
<sequence length="216" mass="24208">MNRMRLTRAESREQTRQHLLDAALKLIAEKSLAAASVEDIASEAGYTRGAFYSNFSSKNELFLDLLQRLHEKEKQDFDALYSSGTDLEIVRARTLALFSTVHRNRNCAICWGEARLLAARDAEFAERFNAFTQEIHQLLAGYILHFCQLAGQVPQVPVELAAISLTGFMEGIQLLQLSREDQDDALISQALTTHMENVMRMVLGGASPVRLPEPRG</sequence>
<dbReference type="InterPro" id="IPR036271">
    <property type="entry name" value="Tet_transcr_reg_TetR-rel_C_sf"/>
</dbReference>
<evidence type="ECO:0000256" key="3">
    <source>
        <dbReference type="ARBA" id="ARBA00023163"/>
    </source>
</evidence>
<dbReference type="RefSeq" id="WP_133681526.1">
    <property type="nucleotide sequence ID" value="NZ_SNZP01000009.1"/>
</dbReference>
<dbReference type="PANTHER" id="PTHR30055:SF234">
    <property type="entry name" value="HTH-TYPE TRANSCRIPTIONAL REGULATOR BETI"/>
    <property type="match status" value="1"/>
</dbReference>
<dbReference type="InterPro" id="IPR050109">
    <property type="entry name" value="HTH-type_TetR-like_transc_reg"/>
</dbReference>
<evidence type="ECO:0000313" key="7">
    <source>
        <dbReference type="Proteomes" id="UP000295611"/>
    </source>
</evidence>
<reference evidence="6 7" key="1">
    <citation type="submission" date="2019-03" db="EMBL/GenBank/DDBJ databases">
        <title>Genomic Encyclopedia of Type Strains, Phase III (KMG-III): the genomes of soil and plant-associated and newly described type strains.</title>
        <authorList>
            <person name="Whitman W."/>
        </authorList>
    </citation>
    <scope>NUCLEOTIDE SEQUENCE [LARGE SCALE GENOMIC DNA]</scope>
    <source>
        <strain evidence="6 7">CECT 8976</strain>
    </source>
</reference>
<comment type="caution">
    <text evidence="6">The sequence shown here is derived from an EMBL/GenBank/DDBJ whole genome shotgun (WGS) entry which is preliminary data.</text>
</comment>
<keyword evidence="2 4" id="KW-0238">DNA-binding</keyword>
<dbReference type="GO" id="GO:0000976">
    <property type="term" value="F:transcription cis-regulatory region binding"/>
    <property type="evidence" value="ECO:0007669"/>
    <property type="project" value="TreeGrafter"/>
</dbReference>
<proteinExistence type="predicted"/>
<evidence type="ECO:0000256" key="1">
    <source>
        <dbReference type="ARBA" id="ARBA00023015"/>
    </source>
</evidence>
<dbReference type="SUPFAM" id="SSF48498">
    <property type="entry name" value="Tetracyclin repressor-like, C-terminal domain"/>
    <property type="match status" value="1"/>
</dbReference>
<evidence type="ECO:0000256" key="2">
    <source>
        <dbReference type="ARBA" id="ARBA00023125"/>
    </source>
</evidence>
<keyword evidence="3" id="KW-0804">Transcription</keyword>
<accession>A0A4R7B2B1</accession>
<dbReference type="SUPFAM" id="SSF46689">
    <property type="entry name" value="Homeodomain-like"/>
    <property type="match status" value="1"/>
</dbReference>
<evidence type="ECO:0000256" key="4">
    <source>
        <dbReference type="PROSITE-ProRule" id="PRU00335"/>
    </source>
</evidence>
<dbReference type="InterPro" id="IPR001647">
    <property type="entry name" value="HTH_TetR"/>
</dbReference>
<keyword evidence="1" id="KW-0805">Transcription regulation</keyword>
<feature type="DNA-binding region" description="H-T-H motif" evidence="4">
    <location>
        <begin position="36"/>
        <end position="55"/>
    </location>
</feature>
<evidence type="ECO:0000313" key="6">
    <source>
        <dbReference type="EMBL" id="TDR77846.1"/>
    </source>
</evidence>
<gene>
    <name evidence="6" type="ORF">DFP86_10986</name>
</gene>
<name>A0A4R7B2B1_9NEIS</name>
<organism evidence="6 7">
    <name type="scientific">Paludibacterium purpuratum</name>
    <dbReference type="NCBI Taxonomy" id="1144873"/>
    <lineage>
        <taxon>Bacteria</taxon>
        <taxon>Pseudomonadati</taxon>
        <taxon>Pseudomonadota</taxon>
        <taxon>Betaproteobacteria</taxon>
        <taxon>Neisseriales</taxon>
        <taxon>Chromobacteriaceae</taxon>
        <taxon>Paludibacterium</taxon>
    </lineage>
</organism>
<dbReference type="OrthoDB" id="7252896at2"/>
<dbReference type="Pfam" id="PF00440">
    <property type="entry name" value="TetR_N"/>
    <property type="match status" value="1"/>
</dbReference>